<accession>A0ACC3B5Y5</accession>
<name>A0ACC3B5Y5_9EURO</name>
<keyword evidence="2" id="KW-1185">Reference proteome</keyword>
<dbReference type="EMBL" id="JAOPJF010000022">
    <property type="protein sequence ID" value="KAK1145690.1"/>
    <property type="molecule type" value="Genomic_DNA"/>
</dbReference>
<protein>
    <submittedName>
        <fullName evidence="1">Uncharacterized protein</fullName>
    </submittedName>
</protein>
<reference evidence="1 2" key="1">
    <citation type="journal article" date="2023" name="ACS Omega">
        <title>Identification of the Neoaspergillic Acid Biosynthesis Gene Cluster by Establishing an In Vitro CRISPR-Ribonucleoprotein Genetic System in Aspergillus melleus.</title>
        <authorList>
            <person name="Yuan B."/>
            <person name="Grau M.F."/>
            <person name="Murata R.M."/>
            <person name="Torok T."/>
            <person name="Venkateswaran K."/>
            <person name="Stajich J.E."/>
            <person name="Wang C.C.C."/>
        </authorList>
    </citation>
    <scope>NUCLEOTIDE SEQUENCE [LARGE SCALE GENOMIC DNA]</scope>
    <source>
        <strain evidence="1 2">IMV 1140</strain>
    </source>
</reference>
<dbReference type="Proteomes" id="UP001177260">
    <property type="component" value="Unassembled WGS sequence"/>
</dbReference>
<organism evidence="1 2">
    <name type="scientific">Aspergillus melleus</name>
    <dbReference type="NCBI Taxonomy" id="138277"/>
    <lineage>
        <taxon>Eukaryota</taxon>
        <taxon>Fungi</taxon>
        <taxon>Dikarya</taxon>
        <taxon>Ascomycota</taxon>
        <taxon>Pezizomycotina</taxon>
        <taxon>Eurotiomycetes</taxon>
        <taxon>Eurotiomycetidae</taxon>
        <taxon>Eurotiales</taxon>
        <taxon>Aspergillaceae</taxon>
        <taxon>Aspergillus</taxon>
        <taxon>Aspergillus subgen. Circumdati</taxon>
    </lineage>
</organism>
<evidence type="ECO:0000313" key="1">
    <source>
        <dbReference type="EMBL" id="KAK1145690.1"/>
    </source>
</evidence>
<evidence type="ECO:0000313" key="2">
    <source>
        <dbReference type="Proteomes" id="UP001177260"/>
    </source>
</evidence>
<gene>
    <name evidence="1" type="ORF">N8T08_003926</name>
</gene>
<proteinExistence type="predicted"/>
<comment type="caution">
    <text evidence="1">The sequence shown here is derived from an EMBL/GenBank/DDBJ whole genome shotgun (WGS) entry which is preliminary data.</text>
</comment>
<sequence length="193" mass="20907">MIVPGRTLLTRAIIQNIKSPSLQVQPCGIDLTLKRILTFHSPGTVDFDNTHRQTASTTEIPLLKHNNISTSAINNSADPNNSSSNINTNNQDTPFTILAQGTYLIEFNETVSMPLDVMGQIFVRSSLFRSGVAIHAGVMDAGYTGAVGALLQVFNAHGVRVSRDARLAQMVFHCMSERVEEGYKGVYQGSGGI</sequence>